<dbReference type="GO" id="GO:0005635">
    <property type="term" value="C:nuclear envelope"/>
    <property type="evidence" value="ECO:0007669"/>
    <property type="project" value="TreeGrafter"/>
</dbReference>
<dbReference type="SUPFAM" id="SSF48371">
    <property type="entry name" value="ARM repeat"/>
    <property type="match status" value="1"/>
</dbReference>
<sequence length="240" mass="27363">MDWNPQTPQVMSQSFLDTLFPQPEICRHAEEKLSYSADTPNYIIVVLSLVAEPSIDEQTRQYAAINFTNHLKTRWMSSSDIHISDGEKEKIRTLIVPVMLSATRKIQDELSEAIAVIGDHDFPEFWQVLLPEFESSLEMAINSNDFTSVNSILAIVCSLFKRFCCGFNSLFKKFRYQPKRNNIMSDLIYCSDNFATPLLSTIQSISRKINVAATVGSVATIRQLLEARRLRCRLKVTCIN</sequence>
<dbReference type="InterPro" id="IPR001494">
    <property type="entry name" value="Importin-beta_N"/>
</dbReference>
<evidence type="ECO:0000313" key="5">
    <source>
        <dbReference type="EMBL" id="CAH1436671.1"/>
    </source>
</evidence>
<keyword evidence="2" id="KW-0813">Transport</keyword>
<evidence type="ECO:0000313" key="6">
    <source>
        <dbReference type="Proteomes" id="UP001157418"/>
    </source>
</evidence>
<dbReference type="PANTHER" id="PTHR10997">
    <property type="entry name" value="IMPORTIN-7, 8, 11"/>
    <property type="match status" value="1"/>
</dbReference>
<dbReference type="AlphaFoldDB" id="A0AAU9NFN6"/>
<organism evidence="5 6">
    <name type="scientific">Lactuca virosa</name>
    <dbReference type="NCBI Taxonomy" id="75947"/>
    <lineage>
        <taxon>Eukaryota</taxon>
        <taxon>Viridiplantae</taxon>
        <taxon>Streptophyta</taxon>
        <taxon>Embryophyta</taxon>
        <taxon>Tracheophyta</taxon>
        <taxon>Spermatophyta</taxon>
        <taxon>Magnoliopsida</taxon>
        <taxon>eudicotyledons</taxon>
        <taxon>Gunneridae</taxon>
        <taxon>Pentapetalae</taxon>
        <taxon>asterids</taxon>
        <taxon>campanulids</taxon>
        <taxon>Asterales</taxon>
        <taxon>Asteraceae</taxon>
        <taxon>Cichorioideae</taxon>
        <taxon>Cichorieae</taxon>
        <taxon>Lactucinae</taxon>
        <taxon>Lactuca</taxon>
    </lineage>
</organism>
<dbReference type="GO" id="GO:0006606">
    <property type="term" value="P:protein import into nucleus"/>
    <property type="evidence" value="ECO:0007669"/>
    <property type="project" value="TreeGrafter"/>
</dbReference>
<keyword evidence="6" id="KW-1185">Reference proteome</keyword>
<evidence type="ECO:0000256" key="1">
    <source>
        <dbReference type="ARBA" id="ARBA00004123"/>
    </source>
</evidence>
<dbReference type="GO" id="GO:0005049">
    <property type="term" value="F:nuclear export signal receptor activity"/>
    <property type="evidence" value="ECO:0007669"/>
    <property type="project" value="TreeGrafter"/>
</dbReference>
<reference evidence="5 6" key="1">
    <citation type="submission" date="2022-01" db="EMBL/GenBank/DDBJ databases">
        <authorList>
            <person name="Xiong W."/>
            <person name="Schranz E."/>
        </authorList>
    </citation>
    <scope>NUCLEOTIDE SEQUENCE [LARGE SCALE GENOMIC DNA]</scope>
</reference>
<dbReference type="PROSITE" id="PS50166">
    <property type="entry name" value="IMPORTIN_B_NT"/>
    <property type="match status" value="1"/>
</dbReference>
<dbReference type="SMART" id="SM00913">
    <property type="entry name" value="IBN_N"/>
    <property type="match status" value="1"/>
</dbReference>
<evidence type="ECO:0000256" key="3">
    <source>
        <dbReference type="ARBA" id="ARBA00023242"/>
    </source>
</evidence>
<dbReference type="Gene3D" id="1.25.10.10">
    <property type="entry name" value="Leucine-rich Repeat Variant"/>
    <property type="match status" value="1"/>
</dbReference>
<dbReference type="InterPro" id="IPR016024">
    <property type="entry name" value="ARM-type_fold"/>
</dbReference>
<feature type="domain" description="Importin N-terminal" evidence="4">
    <location>
        <begin position="29"/>
        <end position="101"/>
    </location>
</feature>
<accession>A0AAU9NFN6</accession>
<comment type="caution">
    <text evidence="5">The sequence shown here is derived from an EMBL/GenBank/DDBJ whole genome shotgun (WGS) entry which is preliminary data.</text>
</comment>
<dbReference type="Pfam" id="PF03810">
    <property type="entry name" value="IBN_N"/>
    <property type="match status" value="1"/>
</dbReference>
<name>A0AAU9NFN6_9ASTR</name>
<comment type="subcellular location">
    <subcellularLocation>
        <location evidence="1">Nucleus</location>
    </subcellularLocation>
</comment>
<dbReference type="PANTHER" id="PTHR10997:SF8">
    <property type="entry name" value="EXPORTIN-2"/>
    <property type="match status" value="1"/>
</dbReference>
<dbReference type="GO" id="GO:0006611">
    <property type="term" value="P:protein export from nucleus"/>
    <property type="evidence" value="ECO:0007669"/>
    <property type="project" value="TreeGrafter"/>
</dbReference>
<protein>
    <recommendedName>
        <fullName evidence="4">Importin N-terminal domain-containing protein</fullName>
    </recommendedName>
</protein>
<evidence type="ECO:0000256" key="2">
    <source>
        <dbReference type="ARBA" id="ARBA00022448"/>
    </source>
</evidence>
<proteinExistence type="predicted"/>
<gene>
    <name evidence="5" type="ORF">LVIROSA_LOCUS23033</name>
</gene>
<dbReference type="EMBL" id="CAKMRJ010004445">
    <property type="protein sequence ID" value="CAH1436671.1"/>
    <property type="molecule type" value="Genomic_DNA"/>
</dbReference>
<keyword evidence="3" id="KW-0539">Nucleus</keyword>
<dbReference type="Proteomes" id="UP001157418">
    <property type="component" value="Unassembled WGS sequence"/>
</dbReference>
<dbReference type="InterPro" id="IPR011989">
    <property type="entry name" value="ARM-like"/>
</dbReference>
<dbReference type="GO" id="GO:0031267">
    <property type="term" value="F:small GTPase binding"/>
    <property type="evidence" value="ECO:0007669"/>
    <property type="project" value="InterPro"/>
</dbReference>
<dbReference type="GO" id="GO:0005829">
    <property type="term" value="C:cytosol"/>
    <property type="evidence" value="ECO:0007669"/>
    <property type="project" value="TreeGrafter"/>
</dbReference>
<evidence type="ECO:0000259" key="4">
    <source>
        <dbReference type="PROSITE" id="PS50166"/>
    </source>
</evidence>